<dbReference type="EMBL" id="LAZR01004923">
    <property type="protein sequence ID" value="KKN04429.1"/>
    <property type="molecule type" value="Genomic_DNA"/>
</dbReference>
<dbReference type="CDD" id="cd06462">
    <property type="entry name" value="Peptidase_S24_S26"/>
    <property type="match status" value="1"/>
</dbReference>
<evidence type="ECO:0008006" key="3">
    <source>
        <dbReference type="Google" id="ProtNLM"/>
    </source>
</evidence>
<keyword evidence="1" id="KW-1133">Transmembrane helix</keyword>
<name>A0A0F9MEX7_9ZZZZ</name>
<keyword evidence="1" id="KW-0812">Transmembrane</keyword>
<accession>A0A0F9MEX7</accession>
<reference evidence="2" key="1">
    <citation type="journal article" date="2015" name="Nature">
        <title>Complex archaea that bridge the gap between prokaryotes and eukaryotes.</title>
        <authorList>
            <person name="Spang A."/>
            <person name="Saw J.H."/>
            <person name="Jorgensen S.L."/>
            <person name="Zaremba-Niedzwiedzka K."/>
            <person name="Martijn J."/>
            <person name="Lind A.E."/>
            <person name="van Eijk R."/>
            <person name="Schleper C."/>
            <person name="Guy L."/>
            <person name="Ettema T.J."/>
        </authorList>
    </citation>
    <scope>NUCLEOTIDE SEQUENCE</scope>
</reference>
<gene>
    <name evidence="2" type="ORF">LCGC14_1097540</name>
</gene>
<sequence length="137" mass="15868">MRPFLRDGDFIVVSPIENSSIKIGDVVFCITTENKIIVHRVIRKHEKDKDNRIIMFIKGDATFSSPEKVKIQNVLGKVVAVVKNGRKKRLDTKFYQIIGLFFAVISPFSRWIYPIGSIMKHRGRRLLGRYFKESVKS</sequence>
<comment type="caution">
    <text evidence="2">The sequence shown here is derived from an EMBL/GenBank/DDBJ whole genome shotgun (WGS) entry which is preliminary data.</text>
</comment>
<organism evidence="2">
    <name type="scientific">marine sediment metagenome</name>
    <dbReference type="NCBI Taxonomy" id="412755"/>
    <lineage>
        <taxon>unclassified sequences</taxon>
        <taxon>metagenomes</taxon>
        <taxon>ecological metagenomes</taxon>
    </lineage>
</organism>
<protein>
    <recommendedName>
        <fullName evidence="3">Peptidase S24/S26A/S26B/S26C domain-containing protein</fullName>
    </recommendedName>
</protein>
<dbReference type="AlphaFoldDB" id="A0A0F9MEX7"/>
<dbReference type="InterPro" id="IPR036286">
    <property type="entry name" value="LexA/Signal_pep-like_sf"/>
</dbReference>
<evidence type="ECO:0000256" key="1">
    <source>
        <dbReference type="SAM" id="Phobius"/>
    </source>
</evidence>
<dbReference type="SUPFAM" id="SSF51306">
    <property type="entry name" value="LexA/Signal peptidase"/>
    <property type="match status" value="1"/>
</dbReference>
<keyword evidence="1" id="KW-0472">Membrane</keyword>
<feature type="transmembrane region" description="Helical" evidence="1">
    <location>
        <begin position="94"/>
        <end position="113"/>
    </location>
</feature>
<proteinExistence type="predicted"/>
<evidence type="ECO:0000313" key="2">
    <source>
        <dbReference type="EMBL" id="KKN04429.1"/>
    </source>
</evidence>